<dbReference type="InterPro" id="IPR035906">
    <property type="entry name" value="MetI-like_sf"/>
</dbReference>
<evidence type="ECO:0000256" key="6">
    <source>
        <dbReference type="ARBA" id="ARBA00023136"/>
    </source>
</evidence>
<feature type="transmembrane region" description="Helical" evidence="7">
    <location>
        <begin position="12"/>
        <end position="30"/>
    </location>
</feature>
<keyword evidence="2 7" id="KW-0813">Transport</keyword>
<feature type="transmembrane region" description="Helical" evidence="7">
    <location>
        <begin position="105"/>
        <end position="128"/>
    </location>
</feature>
<dbReference type="PANTHER" id="PTHR32243">
    <property type="entry name" value="MALTOSE TRANSPORT SYSTEM PERMEASE-RELATED"/>
    <property type="match status" value="1"/>
</dbReference>
<dbReference type="Proteomes" id="UP000642748">
    <property type="component" value="Unassembled WGS sequence"/>
</dbReference>
<proteinExistence type="inferred from homology"/>
<feature type="transmembrane region" description="Helical" evidence="7">
    <location>
        <begin position="68"/>
        <end position="93"/>
    </location>
</feature>
<evidence type="ECO:0000259" key="8">
    <source>
        <dbReference type="PROSITE" id="PS50928"/>
    </source>
</evidence>
<dbReference type="PROSITE" id="PS50928">
    <property type="entry name" value="ABC_TM1"/>
    <property type="match status" value="1"/>
</dbReference>
<feature type="transmembrane region" description="Helical" evidence="7">
    <location>
        <begin position="244"/>
        <end position="266"/>
    </location>
</feature>
<evidence type="ECO:0000256" key="3">
    <source>
        <dbReference type="ARBA" id="ARBA00022475"/>
    </source>
</evidence>
<dbReference type="EMBL" id="BONZ01000045">
    <property type="protein sequence ID" value="GIH16574.1"/>
    <property type="molecule type" value="Genomic_DNA"/>
</dbReference>
<evidence type="ECO:0000256" key="5">
    <source>
        <dbReference type="ARBA" id="ARBA00022989"/>
    </source>
</evidence>
<dbReference type="Pfam" id="PF00528">
    <property type="entry name" value="BPD_transp_1"/>
    <property type="match status" value="1"/>
</dbReference>
<feature type="transmembrane region" description="Helical" evidence="7">
    <location>
        <begin position="148"/>
        <end position="167"/>
    </location>
</feature>
<comment type="similarity">
    <text evidence="7">Belongs to the binding-protein-dependent transport system permease family.</text>
</comment>
<dbReference type="GO" id="GO:0055085">
    <property type="term" value="P:transmembrane transport"/>
    <property type="evidence" value="ECO:0007669"/>
    <property type="project" value="InterPro"/>
</dbReference>
<keyword evidence="10" id="KW-1185">Reference proteome</keyword>
<keyword evidence="5 7" id="KW-1133">Transmembrane helix</keyword>
<evidence type="ECO:0000313" key="9">
    <source>
        <dbReference type="EMBL" id="GIH16574.1"/>
    </source>
</evidence>
<dbReference type="PANTHER" id="PTHR32243:SF18">
    <property type="entry name" value="INNER MEMBRANE ABC TRANSPORTER PERMEASE PROTEIN YCJP"/>
    <property type="match status" value="1"/>
</dbReference>
<evidence type="ECO:0000256" key="1">
    <source>
        <dbReference type="ARBA" id="ARBA00004651"/>
    </source>
</evidence>
<dbReference type="InterPro" id="IPR050901">
    <property type="entry name" value="BP-dep_ABC_trans_perm"/>
</dbReference>
<evidence type="ECO:0000256" key="4">
    <source>
        <dbReference type="ARBA" id="ARBA00022692"/>
    </source>
</evidence>
<evidence type="ECO:0000313" key="10">
    <source>
        <dbReference type="Proteomes" id="UP000642748"/>
    </source>
</evidence>
<name>A0A8J3QU46_9ACTN</name>
<dbReference type="SUPFAM" id="SSF161098">
    <property type="entry name" value="MetI-like"/>
    <property type="match status" value="1"/>
</dbReference>
<dbReference type="CDD" id="cd06261">
    <property type="entry name" value="TM_PBP2"/>
    <property type="match status" value="1"/>
</dbReference>
<keyword evidence="3" id="KW-1003">Cell membrane</keyword>
<comment type="subcellular location">
    <subcellularLocation>
        <location evidence="1 7">Cell membrane</location>
        <topology evidence="1 7">Multi-pass membrane protein</topology>
    </subcellularLocation>
</comment>
<evidence type="ECO:0000256" key="2">
    <source>
        <dbReference type="ARBA" id="ARBA00022448"/>
    </source>
</evidence>
<organism evidence="9 10">
    <name type="scientific">Rugosimonospora africana</name>
    <dbReference type="NCBI Taxonomy" id="556532"/>
    <lineage>
        <taxon>Bacteria</taxon>
        <taxon>Bacillati</taxon>
        <taxon>Actinomycetota</taxon>
        <taxon>Actinomycetes</taxon>
        <taxon>Micromonosporales</taxon>
        <taxon>Micromonosporaceae</taxon>
        <taxon>Rugosimonospora</taxon>
    </lineage>
</organism>
<dbReference type="RefSeq" id="WP_203920158.1">
    <property type="nucleotide sequence ID" value="NZ_BONZ01000045.1"/>
</dbReference>
<comment type="caution">
    <text evidence="9">The sequence shown here is derived from an EMBL/GenBank/DDBJ whole genome shotgun (WGS) entry which is preliminary data.</text>
</comment>
<protein>
    <submittedName>
        <fullName evidence="9">ABC transporter permease</fullName>
    </submittedName>
</protein>
<dbReference type="Gene3D" id="1.10.3720.10">
    <property type="entry name" value="MetI-like"/>
    <property type="match status" value="1"/>
</dbReference>
<reference evidence="9" key="1">
    <citation type="submission" date="2021-01" db="EMBL/GenBank/DDBJ databases">
        <title>Whole genome shotgun sequence of Rugosimonospora africana NBRC 104875.</title>
        <authorList>
            <person name="Komaki H."/>
            <person name="Tamura T."/>
        </authorList>
    </citation>
    <scope>NUCLEOTIDE SEQUENCE</scope>
    <source>
        <strain evidence="9">NBRC 104875</strain>
    </source>
</reference>
<feature type="domain" description="ABC transmembrane type-1" evidence="8">
    <location>
        <begin position="69"/>
        <end position="266"/>
    </location>
</feature>
<dbReference type="GO" id="GO:0005886">
    <property type="term" value="C:plasma membrane"/>
    <property type="evidence" value="ECO:0007669"/>
    <property type="project" value="UniProtKB-SubCell"/>
</dbReference>
<dbReference type="AlphaFoldDB" id="A0A8J3QU46"/>
<gene>
    <name evidence="9" type="ORF">Raf01_47460</name>
</gene>
<sequence>MREQLSFRVFRWLVLVPLGLFAVVPLYVMLTSALKPLRDVQGDFQWWPKNLTLRPFIDMWSTVPLAQYFVNSLIVTTAATVCSVVIAVFAAYAVSRYRFRGRGTFAGVILSTQMFPGVLFLLPLFIIFVNIDNALGFTFLYQTRVGLVVTYLTFTLPFSVWMLASYFDGIPRDLDECARVDGTSALGALFRIILPTARPGVIAVAVYSFMTAWGEILFASQLTNSDSRTLAVGLQSYATENNVYWNQVMAAALVVSVPIVAGFLLLQRYLVAGLTAGAVK</sequence>
<dbReference type="InterPro" id="IPR000515">
    <property type="entry name" value="MetI-like"/>
</dbReference>
<keyword evidence="6 7" id="KW-0472">Membrane</keyword>
<accession>A0A8J3QU46</accession>
<evidence type="ECO:0000256" key="7">
    <source>
        <dbReference type="RuleBase" id="RU363032"/>
    </source>
</evidence>
<keyword evidence="4 7" id="KW-0812">Transmembrane</keyword>